<evidence type="ECO:0000256" key="1">
    <source>
        <dbReference type="SAM" id="MobiDB-lite"/>
    </source>
</evidence>
<gene>
    <name evidence="2" type="ORF">UFOVP929_20</name>
</gene>
<protein>
    <submittedName>
        <fullName evidence="2">Uncharacterized protein</fullName>
    </submittedName>
</protein>
<dbReference type="EMBL" id="LR796871">
    <property type="protein sequence ID" value="CAB4171787.1"/>
    <property type="molecule type" value="Genomic_DNA"/>
</dbReference>
<organism evidence="2">
    <name type="scientific">uncultured Caudovirales phage</name>
    <dbReference type="NCBI Taxonomy" id="2100421"/>
    <lineage>
        <taxon>Viruses</taxon>
        <taxon>Duplodnaviria</taxon>
        <taxon>Heunggongvirae</taxon>
        <taxon>Uroviricota</taxon>
        <taxon>Caudoviricetes</taxon>
        <taxon>Peduoviridae</taxon>
        <taxon>Maltschvirus</taxon>
        <taxon>Maltschvirus maltsch</taxon>
    </lineage>
</organism>
<sequence>MAKPTRTPVRGPYDTPFLTKNQREREAQRTARDAVESVPQIEARRAREAVAAQGITKSFQDMLAEQANAQTNRLSAIQSSAGNNVGSGTLASSIVGTTQAADLAPRLAAGRGAEIQAGVDERASTARKERAQDFRKYLTNARSDIETREREKQAGQIESAATAKAYDLKLADYNRGVFESDRNYDLDLAKYQSDLAKVDTGKIDDLIPAFTTIAKDSASKKGTGGWEGSITFKDDQTGKQVSVDIKGVAFDPKGKTAEQRDAFWKKYAEDKTGGLVAGKVVRNVERGSTKRAPKDIAKMMFDSASSLGSYSNAEIFQAIMRTPFGMMNAAAVREAYQGM</sequence>
<accession>A0A6J5PL80</accession>
<name>A0A6J5PL80_9CAUD</name>
<feature type="region of interest" description="Disordered" evidence="1">
    <location>
        <begin position="1"/>
        <end position="40"/>
    </location>
</feature>
<reference evidence="2" key="1">
    <citation type="submission" date="2020-05" db="EMBL/GenBank/DDBJ databases">
        <authorList>
            <person name="Chiriac C."/>
            <person name="Salcher M."/>
            <person name="Ghai R."/>
            <person name="Kavagutti S V."/>
        </authorList>
    </citation>
    <scope>NUCLEOTIDE SEQUENCE</scope>
</reference>
<feature type="compositionally biased region" description="Basic and acidic residues" evidence="1">
    <location>
        <begin position="21"/>
        <end position="35"/>
    </location>
</feature>
<proteinExistence type="predicted"/>
<evidence type="ECO:0000313" key="2">
    <source>
        <dbReference type="EMBL" id="CAB4171787.1"/>
    </source>
</evidence>